<dbReference type="OrthoDB" id="9790282at2"/>
<dbReference type="PANTHER" id="PTHR30098:SF2">
    <property type="entry name" value="LEUCYL_PHENYLALANYL-TRNA--PROTEIN TRANSFERASE"/>
    <property type="match status" value="1"/>
</dbReference>
<evidence type="ECO:0000256" key="2">
    <source>
        <dbReference type="ARBA" id="ARBA00022679"/>
    </source>
</evidence>
<dbReference type="GO" id="GO:0030163">
    <property type="term" value="P:protein catabolic process"/>
    <property type="evidence" value="ECO:0007669"/>
    <property type="project" value="UniProtKB-UniRule"/>
</dbReference>
<evidence type="ECO:0000256" key="4">
    <source>
        <dbReference type="HAMAP-Rule" id="MF_00688"/>
    </source>
</evidence>
<keyword evidence="1 4" id="KW-0963">Cytoplasm</keyword>
<dbReference type="Pfam" id="PF03588">
    <property type="entry name" value="Leu_Phe_trans"/>
    <property type="match status" value="1"/>
</dbReference>
<accession>A0A3E1NM63</accession>
<name>A0A3E1NM63_9BACT</name>
<comment type="function">
    <text evidence="4">Functions in the N-end rule pathway of protein degradation where it conjugates Leu, Phe and, less efficiently, Met from aminoacyl-tRNAs to the N-termini of proteins containing an N-terminal arginine or lysine.</text>
</comment>
<dbReference type="InterPro" id="IPR004616">
    <property type="entry name" value="Leu/Phe-tRNA_Trfase"/>
</dbReference>
<dbReference type="GO" id="GO:0008914">
    <property type="term" value="F:leucyl-tRNA--protein transferase activity"/>
    <property type="evidence" value="ECO:0007669"/>
    <property type="project" value="UniProtKB-UniRule"/>
</dbReference>
<dbReference type="Gene3D" id="3.40.630.70">
    <property type="entry name" value="Leucyl/phenylalanyl-tRNA-protein transferase, C-terminal domain"/>
    <property type="match status" value="1"/>
</dbReference>
<comment type="catalytic activity">
    <reaction evidence="4">
        <text>L-phenylalanyl-tRNA(Phe) + an N-terminal L-alpha-aminoacyl-[protein] = an N-terminal L-phenylalanyl-L-alpha-aminoacyl-[protein] + tRNA(Phe)</text>
        <dbReference type="Rhea" id="RHEA:43632"/>
        <dbReference type="Rhea" id="RHEA-COMP:9668"/>
        <dbReference type="Rhea" id="RHEA-COMP:9699"/>
        <dbReference type="Rhea" id="RHEA-COMP:10636"/>
        <dbReference type="Rhea" id="RHEA-COMP:10637"/>
        <dbReference type="ChEBI" id="CHEBI:78442"/>
        <dbReference type="ChEBI" id="CHEBI:78531"/>
        <dbReference type="ChEBI" id="CHEBI:78597"/>
        <dbReference type="ChEBI" id="CHEBI:83561"/>
        <dbReference type="EC" id="2.3.2.6"/>
    </reaction>
</comment>
<dbReference type="PANTHER" id="PTHR30098">
    <property type="entry name" value="LEUCYL/PHENYLALANYL-TRNA--PROTEIN TRANSFERASE"/>
    <property type="match status" value="1"/>
</dbReference>
<evidence type="ECO:0000313" key="5">
    <source>
        <dbReference type="EMBL" id="RFM29015.1"/>
    </source>
</evidence>
<comment type="subcellular location">
    <subcellularLocation>
        <location evidence="4">Cytoplasm</location>
    </subcellularLocation>
</comment>
<dbReference type="InterPro" id="IPR042221">
    <property type="entry name" value="Leu/Phe-tRNA_Trfase_N"/>
</dbReference>
<keyword evidence="3 4" id="KW-0012">Acyltransferase</keyword>
<organism evidence="5 6">
    <name type="scientific">Deminuibacter soli</name>
    <dbReference type="NCBI Taxonomy" id="2291815"/>
    <lineage>
        <taxon>Bacteria</taxon>
        <taxon>Pseudomonadati</taxon>
        <taxon>Bacteroidota</taxon>
        <taxon>Chitinophagia</taxon>
        <taxon>Chitinophagales</taxon>
        <taxon>Chitinophagaceae</taxon>
        <taxon>Deminuibacter</taxon>
    </lineage>
</organism>
<comment type="similarity">
    <text evidence="4">Belongs to the L/F-transferase family.</text>
</comment>
<dbReference type="AlphaFoldDB" id="A0A3E1NM63"/>
<comment type="catalytic activity">
    <reaction evidence="4">
        <text>N-terminal L-lysyl-[protein] + L-leucyl-tRNA(Leu) = N-terminal L-leucyl-L-lysyl-[protein] + tRNA(Leu) + H(+)</text>
        <dbReference type="Rhea" id="RHEA:12340"/>
        <dbReference type="Rhea" id="RHEA-COMP:9613"/>
        <dbReference type="Rhea" id="RHEA-COMP:9622"/>
        <dbReference type="Rhea" id="RHEA-COMP:12670"/>
        <dbReference type="Rhea" id="RHEA-COMP:12671"/>
        <dbReference type="ChEBI" id="CHEBI:15378"/>
        <dbReference type="ChEBI" id="CHEBI:65249"/>
        <dbReference type="ChEBI" id="CHEBI:78442"/>
        <dbReference type="ChEBI" id="CHEBI:78494"/>
        <dbReference type="ChEBI" id="CHEBI:133043"/>
        <dbReference type="EC" id="2.3.2.6"/>
    </reaction>
</comment>
<evidence type="ECO:0000313" key="6">
    <source>
        <dbReference type="Proteomes" id="UP000261284"/>
    </source>
</evidence>
<dbReference type="SUPFAM" id="SSF55729">
    <property type="entry name" value="Acyl-CoA N-acyltransferases (Nat)"/>
    <property type="match status" value="1"/>
</dbReference>
<comment type="catalytic activity">
    <reaction evidence="4">
        <text>N-terminal L-arginyl-[protein] + L-leucyl-tRNA(Leu) = N-terminal L-leucyl-L-arginyl-[protein] + tRNA(Leu) + H(+)</text>
        <dbReference type="Rhea" id="RHEA:50416"/>
        <dbReference type="Rhea" id="RHEA-COMP:9613"/>
        <dbReference type="Rhea" id="RHEA-COMP:9622"/>
        <dbReference type="Rhea" id="RHEA-COMP:12672"/>
        <dbReference type="Rhea" id="RHEA-COMP:12673"/>
        <dbReference type="ChEBI" id="CHEBI:15378"/>
        <dbReference type="ChEBI" id="CHEBI:64719"/>
        <dbReference type="ChEBI" id="CHEBI:78442"/>
        <dbReference type="ChEBI" id="CHEBI:78494"/>
        <dbReference type="ChEBI" id="CHEBI:133044"/>
        <dbReference type="EC" id="2.3.2.6"/>
    </reaction>
</comment>
<dbReference type="GO" id="GO:0005737">
    <property type="term" value="C:cytoplasm"/>
    <property type="evidence" value="ECO:0007669"/>
    <property type="project" value="UniProtKB-SubCell"/>
</dbReference>
<comment type="caution">
    <text evidence="5">The sequence shown here is derived from an EMBL/GenBank/DDBJ whole genome shotgun (WGS) entry which is preliminary data.</text>
</comment>
<keyword evidence="6" id="KW-1185">Reference proteome</keyword>
<protein>
    <recommendedName>
        <fullName evidence="4">Leucyl/phenylalanyl-tRNA--protein transferase</fullName>
        <ecNumber evidence="4">2.3.2.6</ecNumber>
    </recommendedName>
    <alternativeName>
        <fullName evidence="4">L/F-transferase</fullName>
    </alternativeName>
    <alternativeName>
        <fullName evidence="4">Leucyltransferase</fullName>
    </alternativeName>
    <alternativeName>
        <fullName evidence="4">Phenyalanyltransferase</fullName>
    </alternativeName>
</protein>
<dbReference type="Gene3D" id="3.30.70.3550">
    <property type="entry name" value="Leucyl/phenylalanyl-tRNA-protein transferase, N-terminal domain"/>
    <property type="match status" value="1"/>
</dbReference>
<reference evidence="5 6" key="1">
    <citation type="submission" date="2018-08" db="EMBL/GenBank/DDBJ databases">
        <title>Chitinophagaceae sp. K23C18032701, a novel bacterium isolated from forest soil.</title>
        <authorList>
            <person name="Wang C."/>
        </authorList>
    </citation>
    <scope>NUCLEOTIDE SEQUENCE [LARGE SCALE GENOMIC DNA]</scope>
    <source>
        <strain evidence="5 6">K23C18032701</strain>
    </source>
</reference>
<sequence>MSLHVLDTRLWFPPVSDAMEDGLLAMGGDLRRERLLLAYRKGIFPWFEGDIPLWWCPDPRFVLLPQELKVSKSMQVLLKRNAFEFTINKAFEQVISHCQQVYREGQDGTWITDEVKAAYIDLHHSGHAHSAEAWLNGELAGGLYGIRMGQVYFGESMFSLVSNASKYAFISYAQYLQQQQVQLIDCQVYTSHLESLGAHMIDRTEFISLLDRFIQP</sequence>
<dbReference type="NCBIfam" id="TIGR00667">
    <property type="entry name" value="aat"/>
    <property type="match status" value="1"/>
</dbReference>
<dbReference type="Proteomes" id="UP000261284">
    <property type="component" value="Unassembled WGS sequence"/>
</dbReference>
<dbReference type="HAMAP" id="MF_00688">
    <property type="entry name" value="Leu_Phe_trans"/>
    <property type="match status" value="1"/>
</dbReference>
<dbReference type="InterPro" id="IPR016181">
    <property type="entry name" value="Acyl_CoA_acyltransferase"/>
</dbReference>
<dbReference type="InterPro" id="IPR042203">
    <property type="entry name" value="Leu/Phe-tRNA_Trfase_C"/>
</dbReference>
<evidence type="ECO:0000256" key="3">
    <source>
        <dbReference type="ARBA" id="ARBA00023315"/>
    </source>
</evidence>
<gene>
    <name evidence="4" type="primary">aat</name>
    <name evidence="5" type="ORF">DXN05_09635</name>
</gene>
<dbReference type="RefSeq" id="WP_116846999.1">
    <property type="nucleotide sequence ID" value="NZ_QTJU01000002.1"/>
</dbReference>
<proteinExistence type="inferred from homology"/>
<dbReference type="EMBL" id="QTJU01000002">
    <property type="protein sequence ID" value="RFM29015.1"/>
    <property type="molecule type" value="Genomic_DNA"/>
</dbReference>
<keyword evidence="2 4" id="KW-0808">Transferase</keyword>
<dbReference type="EC" id="2.3.2.6" evidence="4"/>
<evidence type="ECO:0000256" key="1">
    <source>
        <dbReference type="ARBA" id="ARBA00022490"/>
    </source>
</evidence>